<dbReference type="EMBL" id="VLLF01000003">
    <property type="protein sequence ID" value="TWI89394.1"/>
    <property type="molecule type" value="Genomic_DNA"/>
</dbReference>
<accession>A0A562T8B9</accession>
<proteinExistence type="predicted"/>
<dbReference type="Pfam" id="PF06707">
    <property type="entry name" value="DUF1194"/>
    <property type="match status" value="1"/>
</dbReference>
<name>A0A562T8B9_9HYPH</name>
<dbReference type="SUPFAM" id="SSF53300">
    <property type="entry name" value="vWA-like"/>
    <property type="match status" value="1"/>
</dbReference>
<dbReference type="InterPro" id="IPR010607">
    <property type="entry name" value="DUF1194"/>
</dbReference>
<dbReference type="Proteomes" id="UP000320593">
    <property type="component" value="Unassembled WGS sequence"/>
</dbReference>
<comment type="caution">
    <text evidence="1">The sequence shown here is derived from an EMBL/GenBank/DDBJ whole genome shotgun (WGS) entry which is preliminary data.</text>
</comment>
<evidence type="ECO:0000313" key="1">
    <source>
        <dbReference type="EMBL" id="TWI89394.1"/>
    </source>
</evidence>
<dbReference type="RefSeq" id="WP_208995018.1">
    <property type="nucleotide sequence ID" value="NZ_SMLY01000075.1"/>
</dbReference>
<protein>
    <submittedName>
        <fullName evidence="1">Uncharacterized protein DUF1194</fullName>
    </submittedName>
</protein>
<organism evidence="1 2">
    <name type="scientific">Roseibium hamelinense</name>
    <dbReference type="NCBI Taxonomy" id="150831"/>
    <lineage>
        <taxon>Bacteria</taxon>
        <taxon>Pseudomonadati</taxon>
        <taxon>Pseudomonadota</taxon>
        <taxon>Alphaproteobacteria</taxon>
        <taxon>Hyphomicrobiales</taxon>
        <taxon>Stappiaceae</taxon>
        <taxon>Roseibium</taxon>
    </lineage>
</organism>
<sequence length="243" mass="25681">MLTGFCAGIGRTLTTRYGGGLFFGAAMYATVATASACSLSLTVAMDGSASVDPQEHALQLGGLANALKDPEVVDAIELVGGIWFSSFEWSGRTQQALQLDWTFIEDQAGADAASARLFKSPRLFGQSTTALGEALVFGVDLLNAAPEYCLRRVIDLAGDGVSNEGLGPDAVHGLLDQEQIIVNGLVIAGSVPNPIGYYRTRVIRGPGAFLEIADGFSDYERAMKRKLIKEITAGNFSRLGTPQ</sequence>
<dbReference type="InterPro" id="IPR036465">
    <property type="entry name" value="vWFA_dom_sf"/>
</dbReference>
<gene>
    <name evidence="1" type="ORF">JM93_01597</name>
</gene>
<keyword evidence="2" id="KW-1185">Reference proteome</keyword>
<dbReference type="AlphaFoldDB" id="A0A562T8B9"/>
<reference evidence="1 2" key="1">
    <citation type="submission" date="2019-07" db="EMBL/GenBank/DDBJ databases">
        <title>Genomic Encyclopedia of Archaeal and Bacterial Type Strains, Phase II (KMG-II): from individual species to whole genera.</title>
        <authorList>
            <person name="Goeker M."/>
        </authorList>
    </citation>
    <scope>NUCLEOTIDE SEQUENCE [LARGE SCALE GENOMIC DNA]</scope>
    <source>
        <strain evidence="1 2">ATCC BAA-252</strain>
    </source>
</reference>
<evidence type="ECO:0000313" key="2">
    <source>
        <dbReference type="Proteomes" id="UP000320593"/>
    </source>
</evidence>